<dbReference type="PANTHER" id="PTHR45947">
    <property type="entry name" value="SULFOQUINOVOSYL TRANSFERASE SQD2"/>
    <property type="match status" value="1"/>
</dbReference>
<dbReference type="AlphaFoldDB" id="A0A5R8KIZ9"/>
<dbReference type="OrthoDB" id="506201at2"/>
<evidence type="ECO:0000313" key="4">
    <source>
        <dbReference type="Proteomes" id="UP000306196"/>
    </source>
</evidence>
<gene>
    <name evidence="3" type="ORF">FEM03_02835</name>
</gene>
<dbReference type="InterPro" id="IPR050194">
    <property type="entry name" value="Glycosyltransferase_grp1"/>
</dbReference>
<accession>A0A5R8KIZ9</accession>
<dbReference type="GO" id="GO:0016757">
    <property type="term" value="F:glycosyltransferase activity"/>
    <property type="evidence" value="ECO:0007669"/>
    <property type="project" value="InterPro"/>
</dbReference>
<feature type="domain" description="Glycosyl transferase family 1" evidence="1">
    <location>
        <begin position="213"/>
        <end position="384"/>
    </location>
</feature>
<evidence type="ECO:0000313" key="3">
    <source>
        <dbReference type="EMBL" id="TLD72306.1"/>
    </source>
</evidence>
<proteinExistence type="predicted"/>
<dbReference type="Gene3D" id="3.40.50.2000">
    <property type="entry name" value="Glycogen Phosphorylase B"/>
    <property type="match status" value="2"/>
</dbReference>
<dbReference type="PANTHER" id="PTHR45947:SF14">
    <property type="entry name" value="SLL1723 PROTEIN"/>
    <property type="match status" value="1"/>
</dbReference>
<keyword evidence="4" id="KW-1185">Reference proteome</keyword>
<dbReference type="InterPro" id="IPR001296">
    <property type="entry name" value="Glyco_trans_1"/>
</dbReference>
<reference evidence="3 4" key="1">
    <citation type="submission" date="2019-05" db="EMBL/GenBank/DDBJ databases">
        <title>Verrucobacter flavum gen. nov., sp. nov. a new member of the family Verrucomicrobiaceae.</title>
        <authorList>
            <person name="Szuroczki S."/>
            <person name="Abbaszade G."/>
            <person name="Szabo A."/>
            <person name="Felfoldi T."/>
            <person name="Schumann P."/>
            <person name="Boka K."/>
            <person name="Keki Z."/>
            <person name="Toumi M."/>
            <person name="Toth E."/>
        </authorList>
    </citation>
    <scope>NUCLEOTIDE SEQUENCE [LARGE SCALE GENOMIC DNA]</scope>
    <source>
        <strain evidence="3 4">MG-N-17</strain>
    </source>
</reference>
<dbReference type="Proteomes" id="UP000306196">
    <property type="component" value="Unassembled WGS sequence"/>
</dbReference>
<organism evidence="3 4">
    <name type="scientific">Phragmitibacter flavus</name>
    <dbReference type="NCBI Taxonomy" id="2576071"/>
    <lineage>
        <taxon>Bacteria</taxon>
        <taxon>Pseudomonadati</taxon>
        <taxon>Verrucomicrobiota</taxon>
        <taxon>Verrucomicrobiia</taxon>
        <taxon>Verrucomicrobiales</taxon>
        <taxon>Verrucomicrobiaceae</taxon>
        <taxon>Phragmitibacter</taxon>
    </lineage>
</organism>
<dbReference type="RefSeq" id="WP_138084662.1">
    <property type="nucleotide sequence ID" value="NZ_VAUV01000002.1"/>
</dbReference>
<dbReference type="SUPFAM" id="SSF53756">
    <property type="entry name" value="UDP-Glycosyltransferase/glycogen phosphorylase"/>
    <property type="match status" value="1"/>
</dbReference>
<dbReference type="CDD" id="cd03801">
    <property type="entry name" value="GT4_PimA-like"/>
    <property type="match status" value="1"/>
</dbReference>
<dbReference type="InterPro" id="IPR028098">
    <property type="entry name" value="Glyco_trans_4-like_N"/>
</dbReference>
<evidence type="ECO:0000259" key="1">
    <source>
        <dbReference type="Pfam" id="PF00534"/>
    </source>
</evidence>
<sequence>MPKYHLAYVFERFPTFTQTFCVREVLELVRLGLRPIIFSIHDTRAESVQHFPKELFDQVHFLPPEDQLVKEVLKLKKQNRLPQSVVLTLRHWNDRSDKLRVYEAAWIGHRMRQLRARVHHAHSHFAGVGARTCWWLRKFHGLSYSFTAHANDIFCNPGDVHPKPETLARDASLIVTVSDYTARDLHHRFPAASARVRRVYNGLDLGPFQRAKEKQKASKNPQQAGGILSVGRLIEKKGYDDLIAACALMRDRGLNFHCRIVGEGPLEAELRFQIADLNLNHLVSLTGPLPMNEIIRLLAEETQIFALACKTEKDGGKDNLPTVLMEAMAAELPCVSTHVAGVPEMVINGETGLLCEERQPEALAGLLAGLLSDPARCEQMGKAGLAHARQHFSKEITAQALMKAFARHTSMRFDLGLALRRGLWSDFRQRQKGPHLYHVPSKASDKTFNLDQFMQGT</sequence>
<comment type="caution">
    <text evidence="3">The sequence shown here is derived from an EMBL/GenBank/DDBJ whole genome shotgun (WGS) entry which is preliminary data.</text>
</comment>
<dbReference type="EMBL" id="VAUV01000002">
    <property type="protein sequence ID" value="TLD72306.1"/>
    <property type="molecule type" value="Genomic_DNA"/>
</dbReference>
<keyword evidence="3" id="KW-0808">Transferase</keyword>
<name>A0A5R8KIZ9_9BACT</name>
<dbReference type="Pfam" id="PF00534">
    <property type="entry name" value="Glycos_transf_1"/>
    <property type="match status" value="1"/>
</dbReference>
<feature type="domain" description="Glycosyltransferase subfamily 4-like N-terminal" evidence="2">
    <location>
        <begin position="90"/>
        <end position="205"/>
    </location>
</feature>
<evidence type="ECO:0000259" key="2">
    <source>
        <dbReference type="Pfam" id="PF13439"/>
    </source>
</evidence>
<dbReference type="Pfam" id="PF13439">
    <property type="entry name" value="Glyco_transf_4"/>
    <property type="match status" value="1"/>
</dbReference>
<protein>
    <submittedName>
        <fullName evidence="3">Glycosyltransferase family 4 protein</fullName>
    </submittedName>
</protein>